<keyword evidence="4" id="KW-1134">Transmembrane beta strand</keyword>
<dbReference type="GO" id="GO:0009279">
    <property type="term" value="C:cell outer membrane"/>
    <property type="evidence" value="ECO:0007669"/>
    <property type="project" value="UniProtKB-SubCell"/>
</dbReference>
<dbReference type="InterPro" id="IPR013686">
    <property type="entry name" value="Polypept-transport_assoc_ShlB"/>
</dbReference>
<evidence type="ECO:0000256" key="2">
    <source>
        <dbReference type="ARBA" id="ARBA00009055"/>
    </source>
</evidence>
<evidence type="ECO:0000256" key="3">
    <source>
        <dbReference type="ARBA" id="ARBA00022448"/>
    </source>
</evidence>
<keyword evidence="3" id="KW-0813">Transport</keyword>
<reference evidence="10 11" key="1">
    <citation type="submission" date="2019-02" db="EMBL/GenBank/DDBJ databases">
        <title>High diversity of culturable Acinetobacter species in natural soil and water ecosystems.</title>
        <authorList>
            <person name="Radolfova-Krizova L."/>
            <person name="Nemec A."/>
        </authorList>
    </citation>
    <scope>NUCLEOTIDE SEQUENCE [LARGE SCALE GENOMIC DNA]</scope>
    <source>
        <strain evidence="10 11">ANC 4281</strain>
    </source>
</reference>
<evidence type="ECO:0000256" key="1">
    <source>
        <dbReference type="ARBA" id="ARBA00004442"/>
    </source>
</evidence>
<evidence type="ECO:0000259" key="9">
    <source>
        <dbReference type="PROSITE" id="PS51779"/>
    </source>
</evidence>
<proteinExistence type="inferred from homology"/>
<comment type="subcellular location">
    <subcellularLocation>
        <location evidence="1">Cell outer membrane</location>
    </subcellularLocation>
</comment>
<evidence type="ECO:0000256" key="5">
    <source>
        <dbReference type="ARBA" id="ARBA00022692"/>
    </source>
</evidence>
<evidence type="ECO:0000256" key="8">
    <source>
        <dbReference type="ARBA" id="ARBA00023237"/>
    </source>
</evidence>
<accession>A0A4R0EQL5</accession>
<dbReference type="Gene3D" id="3.10.20.310">
    <property type="entry name" value="membrane protein fhac"/>
    <property type="match status" value="1"/>
</dbReference>
<dbReference type="OrthoDB" id="572300at2"/>
<sequence length="557" mass="61313">MRYPYTLLALSISICSMNIKAEVIPNSGQLLQQQQREKLSAPQADVDIENLDSPFTLEDSHVQIDISQISIEGNTRFSNAGLHALVAEVEGRRISLSQLNAVVQRITQYYYNHGYIYSYAYLPEQTLEDGKVRIAVLEARYEQTVVNNKSRTQDWLIHATVAPLKKGEQIDNQTLEQQLKLINRLSGVYSSNVLGPGETPGSSQLTVDVQDDSMLSGYVGTDNYGSSYTNRARLSAGIVLNNLAGLGDELSFDGLTSGQRLNYGKVGYVFTFTGMGTRLGASYSYLDYKLGKELKVLGVEGNAAQSSVWISQPALLSNTSEVLVTLQYDHKQLEDDIKLNQNFRHRDIDLITARLESSHYDQFAGGGLTQLGASTSYGRVKFKDADTASVDAQTANTQGDFYTASLNLSRLQSLGNHGTQGYVAIYGQYSPYNLDSAEQYSSGGPFNVRGYESSQFSGSSGYFATLELRQSLFSNDKHQIGAKVFVDTADVTLNAERWIGVSGDNTARISSAGLGLNWSSVWNIQANAEVGFPIGSTPSQLIDRDNNQYWLNLRKTF</sequence>
<dbReference type="PANTHER" id="PTHR34597">
    <property type="entry name" value="SLR1661 PROTEIN"/>
    <property type="match status" value="1"/>
</dbReference>
<dbReference type="Gene3D" id="2.40.160.50">
    <property type="entry name" value="membrane protein fhac: a member of the omp85/tpsb transporter family"/>
    <property type="match status" value="1"/>
</dbReference>
<evidence type="ECO:0000313" key="10">
    <source>
        <dbReference type="EMBL" id="TCB62169.1"/>
    </source>
</evidence>
<name>A0A4R0EQL5_9GAMM</name>
<dbReference type="GO" id="GO:0098046">
    <property type="term" value="C:type V protein secretion system complex"/>
    <property type="evidence" value="ECO:0007669"/>
    <property type="project" value="TreeGrafter"/>
</dbReference>
<dbReference type="Pfam" id="PF03865">
    <property type="entry name" value="ShlB"/>
    <property type="match status" value="1"/>
</dbReference>
<evidence type="ECO:0000256" key="7">
    <source>
        <dbReference type="ARBA" id="ARBA00023136"/>
    </source>
</evidence>
<keyword evidence="6" id="KW-0653">Protein transport</keyword>
<dbReference type="InterPro" id="IPR005565">
    <property type="entry name" value="Hemolysn_activator_HlyB_C"/>
</dbReference>
<dbReference type="InterPro" id="IPR034746">
    <property type="entry name" value="POTRA"/>
</dbReference>
<feature type="domain" description="POTRA" evidence="9">
    <location>
        <begin position="64"/>
        <end position="139"/>
    </location>
</feature>
<keyword evidence="7" id="KW-0472">Membrane</keyword>
<comment type="caution">
    <text evidence="10">The sequence shown here is derived from an EMBL/GenBank/DDBJ whole genome shotgun (WGS) entry which is preliminary data.</text>
</comment>
<dbReference type="GO" id="GO:0046819">
    <property type="term" value="P:protein secretion by the type V secretion system"/>
    <property type="evidence" value="ECO:0007669"/>
    <property type="project" value="TreeGrafter"/>
</dbReference>
<protein>
    <submittedName>
        <fullName evidence="10">ShlB/FhaC/HecB family hemolysin secretion/activation protein</fullName>
    </submittedName>
</protein>
<organism evidence="10 11">
    <name type="scientific">Acinetobacter terrae</name>
    <dbReference type="NCBI Taxonomy" id="2731247"/>
    <lineage>
        <taxon>Bacteria</taxon>
        <taxon>Pseudomonadati</taxon>
        <taxon>Pseudomonadota</taxon>
        <taxon>Gammaproteobacteria</taxon>
        <taxon>Moraxellales</taxon>
        <taxon>Moraxellaceae</taxon>
        <taxon>Acinetobacter</taxon>
        <taxon>Acinetobacter Taxon 24</taxon>
    </lineage>
</organism>
<dbReference type="GO" id="GO:0008320">
    <property type="term" value="F:protein transmembrane transporter activity"/>
    <property type="evidence" value="ECO:0007669"/>
    <property type="project" value="TreeGrafter"/>
</dbReference>
<dbReference type="PROSITE" id="PS51779">
    <property type="entry name" value="POTRA"/>
    <property type="match status" value="1"/>
</dbReference>
<keyword evidence="5" id="KW-0812">Transmembrane</keyword>
<evidence type="ECO:0000256" key="6">
    <source>
        <dbReference type="ARBA" id="ARBA00022927"/>
    </source>
</evidence>
<dbReference type="AlphaFoldDB" id="A0A4R0EQL5"/>
<dbReference type="InterPro" id="IPR051544">
    <property type="entry name" value="TPS_OM_transporter"/>
</dbReference>
<dbReference type="Pfam" id="PF08479">
    <property type="entry name" value="POTRA_2"/>
    <property type="match status" value="1"/>
</dbReference>
<keyword evidence="8" id="KW-0998">Cell outer membrane</keyword>
<dbReference type="PANTHER" id="PTHR34597:SF1">
    <property type="entry name" value="HEME_HEMOPEXIN TRANSPORTER PROTEIN HUXB"/>
    <property type="match status" value="1"/>
</dbReference>
<dbReference type="Proteomes" id="UP000291380">
    <property type="component" value="Unassembled WGS sequence"/>
</dbReference>
<evidence type="ECO:0000313" key="11">
    <source>
        <dbReference type="Proteomes" id="UP000291380"/>
    </source>
</evidence>
<gene>
    <name evidence="10" type="ORF">E0H85_01185</name>
</gene>
<evidence type="ECO:0000256" key="4">
    <source>
        <dbReference type="ARBA" id="ARBA00022452"/>
    </source>
</evidence>
<dbReference type="EMBL" id="SJOA01000001">
    <property type="protein sequence ID" value="TCB62169.1"/>
    <property type="molecule type" value="Genomic_DNA"/>
</dbReference>
<comment type="similarity">
    <text evidence="2">Belongs to the TPS (TC 1.B.20) family.</text>
</comment>